<dbReference type="GO" id="GO:0004140">
    <property type="term" value="F:dephospho-CoA kinase activity"/>
    <property type="evidence" value="ECO:0007669"/>
    <property type="project" value="UniProtKB-EC"/>
</dbReference>
<protein>
    <submittedName>
        <fullName evidence="3">Dephospho-CoA kinase</fullName>
        <ecNumber evidence="3">2.7.1.24</ecNumber>
    </submittedName>
</protein>
<dbReference type="PROSITE" id="PS51219">
    <property type="entry name" value="DPCK"/>
    <property type="match status" value="1"/>
</dbReference>
<dbReference type="NCBIfam" id="TIGR00152">
    <property type="entry name" value="dephospho-CoA kinase"/>
    <property type="match status" value="1"/>
</dbReference>
<dbReference type="InterPro" id="IPR027417">
    <property type="entry name" value="P-loop_NTPase"/>
</dbReference>
<dbReference type="GO" id="GO:0015937">
    <property type="term" value="P:coenzyme A biosynthetic process"/>
    <property type="evidence" value="ECO:0007669"/>
    <property type="project" value="InterPro"/>
</dbReference>
<dbReference type="SUPFAM" id="SSF52540">
    <property type="entry name" value="P-loop containing nucleoside triphosphate hydrolases"/>
    <property type="match status" value="1"/>
</dbReference>
<dbReference type="PANTHER" id="PTHR10695">
    <property type="entry name" value="DEPHOSPHO-COA KINASE-RELATED"/>
    <property type="match status" value="1"/>
</dbReference>
<dbReference type="EMBL" id="FPHG01000068">
    <property type="protein sequence ID" value="SFV64909.1"/>
    <property type="molecule type" value="Genomic_DNA"/>
</dbReference>
<dbReference type="CDD" id="cd02022">
    <property type="entry name" value="DPCK"/>
    <property type="match status" value="1"/>
</dbReference>
<dbReference type="AlphaFoldDB" id="A0A1W1CGK7"/>
<accession>A0A1W1CGK7</accession>
<evidence type="ECO:0000256" key="2">
    <source>
        <dbReference type="ARBA" id="ARBA00022840"/>
    </source>
</evidence>
<sequence>MDFEYAVALTGGIASGKSTATIMLSLFGFRFIDADKIAHQIIETQHQEIINIFGESSIVDGKVDRKALGKIIFSNKEKKIELEELMHPLIYKEILAQSKKQDRHQKPYLIDIPLFFEKGNYPIAESVVVYTPKSKQIERLMDRDKITKEEAIQKIESQMPINKKRDNATYIIDNSGDLKQLEIECEKVKKSILSNSLY</sequence>
<name>A0A1W1CGK7_9ZZZZ</name>
<gene>
    <name evidence="3" type="ORF">MNB_SV-9-1704</name>
</gene>
<dbReference type="GO" id="GO:0005524">
    <property type="term" value="F:ATP binding"/>
    <property type="evidence" value="ECO:0007669"/>
    <property type="project" value="UniProtKB-KW"/>
</dbReference>
<dbReference type="InterPro" id="IPR001977">
    <property type="entry name" value="Depp_CoAkinase"/>
</dbReference>
<proteinExistence type="inferred from homology"/>
<organism evidence="3">
    <name type="scientific">hydrothermal vent metagenome</name>
    <dbReference type="NCBI Taxonomy" id="652676"/>
    <lineage>
        <taxon>unclassified sequences</taxon>
        <taxon>metagenomes</taxon>
        <taxon>ecological metagenomes</taxon>
    </lineage>
</organism>
<evidence type="ECO:0000256" key="1">
    <source>
        <dbReference type="ARBA" id="ARBA00022741"/>
    </source>
</evidence>
<evidence type="ECO:0000313" key="3">
    <source>
        <dbReference type="EMBL" id="SFV64909.1"/>
    </source>
</evidence>
<dbReference type="EC" id="2.7.1.24" evidence="3"/>
<dbReference type="Pfam" id="PF01121">
    <property type="entry name" value="CoaE"/>
    <property type="match status" value="1"/>
</dbReference>
<keyword evidence="2" id="KW-0067">ATP-binding</keyword>
<keyword evidence="3" id="KW-0808">Transferase</keyword>
<keyword evidence="1" id="KW-0547">Nucleotide-binding</keyword>
<reference evidence="3" key="1">
    <citation type="submission" date="2016-10" db="EMBL/GenBank/DDBJ databases">
        <authorList>
            <person name="de Groot N.N."/>
        </authorList>
    </citation>
    <scope>NUCLEOTIDE SEQUENCE</scope>
</reference>
<keyword evidence="3" id="KW-0418">Kinase</keyword>
<dbReference type="PANTHER" id="PTHR10695:SF46">
    <property type="entry name" value="BIFUNCTIONAL COENZYME A SYNTHASE-RELATED"/>
    <property type="match status" value="1"/>
</dbReference>
<dbReference type="HAMAP" id="MF_00376">
    <property type="entry name" value="Dephospho_CoA_kinase"/>
    <property type="match status" value="1"/>
</dbReference>
<dbReference type="Gene3D" id="3.40.50.300">
    <property type="entry name" value="P-loop containing nucleotide triphosphate hydrolases"/>
    <property type="match status" value="1"/>
</dbReference>